<organism evidence="8 9">
    <name type="scientific">Gigaspora margarita</name>
    <dbReference type="NCBI Taxonomy" id="4874"/>
    <lineage>
        <taxon>Eukaryota</taxon>
        <taxon>Fungi</taxon>
        <taxon>Fungi incertae sedis</taxon>
        <taxon>Mucoromycota</taxon>
        <taxon>Glomeromycotina</taxon>
        <taxon>Glomeromycetes</taxon>
        <taxon>Diversisporales</taxon>
        <taxon>Gigasporaceae</taxon>
        <taxon>Gigaspora</taxon>
    </lineage>
</organism>
<evidence type="ECO:0000256" key="6">
    <source>
        <dbReference type="SAM" id="MobiDB-lite"/>
    </source>
</evidence>
<evidence type="ECO:0000313" key="8">
    <source>
        <dbReference type="EMBL" id="CAG8803051.1"/>
    </source>
</evidence>
<evidence type="ECO:0000313" key="9">
    <source>
        <dbReference type="Proteomes" id="UP000789901"/>
    </source>
</evidence>
<reference evidence="8 9" key="1">
    <citation type="submission" date="2021-06" db="EMBL/GenBank/DDBJ databases">
        <authorList>
            <person name="Kallberg Y."/>
            <person name="Tangrot J."/>
            <person name="Rosling A."/>
        </authorList>
    </citation>
    <scope>NUCLEOTIDE SEQUENCE [LARGE SCALE GENOMIC DNA]</scope>
    <source>
        <strain evidence="8 9">120-4 pot B 10/14</strain>
    </source>
</reference>
<feature type="transmembrane region" description="Helical" evidence="7">
    <location>
        <begin position="216"/>
        <end position="239"/>
    </location>
</feature>
<sequence>MATEKSIDESVKQSLLKYHFRNLFTKKPIENLDDDSELRRQTFNHKQDLSVWNLIIICIGAIIGNGIFVLTGQAAATRSGPAVIISVIFAGITAFLSAISYSELSSMMPFSGSSYTYAHTTLGELIAWIVGWDLALEYLVGAAAVSVGWSGYFKTFFYDAFGIELQSTFTEVPFLFNSTSHTFEIVPGAYFNLPAFVIIIFLTILLVFGIKVSARFAIFFVSVKLIAIFLFIIVAGMHIKVENFHPFIPPNEGSLSKFGGTGILAGTTTVFFAYVGFDLVSTVAEESREPRKNLPLAIMGSFFAVFIIYVVVSIVLVGAVPYTILNSATPLSVAVNAIGIKWLGIIMDIGAVIGLISVILVLLMGQPRIVYAMANDGLFPKIAAKLHPKYGTLYIPTIFGGVFAGIAAALFPINVLSELMSGGTLLAFFVVNIGASILRFKGPKFPGKFKAPGPFWIPLVGAGLNLLFMATAAIESIARLFCWMAIGLGFYFFYKAWICISKRSKSKEPTSTSLNSNNEQSVITINEI</sequence>
<feature type="transmembrane region" description="Helical" evidence="7">
    <location>
        <begin position="477"/>
        <end position="497"/>
    </location>
</feature>
<feature type="transmembrane region" description="Helical" evidence="7">
    <location>
        <begin position="419"/>
        <end position="440"/>
    </location>
</feature>
<feature type="transmembrane region" description="Helical" evidence="7">
    <location>
        <begin position="259"/>
        <end position="284"/>
    </location>
</feature>
<dbReference type="Proteomes" id="UP000789901">
    <property type="component" value="Unassembled WGS sequence"/>
</dbReference>
<dbReference type="Pfam" id="PF13520">
    <property type="entry name" value="AA_permease_2"/>
    <property type="match status" value="1"/>
</dbReference>
<accession>A0ABN7VWL2</accession>
<dbReference type="PANTHER" id="PTHR43243">
    <property type="entry name" value="INNER MEMBRANE TRANSPORTER YGJI-RELATED"/>
    <property type="match status" value="1"/>
</dbReference>
<feature type="region of interest" description="Disordered" evidence="6">
    <location>
        <begin position="507"/>
        <end position="528"/>
    </location>
</feature>
<feature type="compositionally biased region" description="Polar residues" evidence="6">
    <location>
        <begin position="509"/>
        <end position="528"/>
    </location>
</feature>
<keyword evidence="4 7" id="KW-1133">Transmembrane helix</keyword>
<dbReference type="Gene3D" id="1.20.1740.10">
    <property type="entry name" value="Amino acid/polyamine transporter I"/>
    <property type="match status" value="1"/>
</dbReference>
<keyword evidence="5 7" id="KW-0472">Membrane</keyword>
<feature type="transmembrane region" description="Helical" evidence="7">
    <location>
        <begin position="189"/>
        <end position="209"/>
    </location>
</feature>
<comment type="subcellular location">
    <subcellularLocation>
        <location evidence="1">Membrane</location>
        <topology evidence="1">Multi-pass membrane protein</topology>
    </subcellularLocation>
</comment>
<keyword evidence="2" id="KW-0813">Transport</keyword>
<comment type="caution">
    <text evidence="8">The sequence shown here is derived from an EMBL/GenBank/DDBJ whole genome shotgun (WGS) entry which is preliminary data.</text>
</comment>
<keyword evidence="9" id="KW-1185">Reference proteome</keyword>
<evidence type="ECO:0000256" key="5">
    <source>
        <dbReference type="ARBA" id="ARBA00023136"/>
    </source>
</evidence>
<feature type="transmembrane region" description="Helical" evidence="7">
    <location>
        <begin position="125"/>
        <end position="149"/>
    </location>
</feature>
<dbReference type="InterPro" id="IPR002293">
    <property type="entry name" value="AA/rel_permease1"/>
</dbReference>
<feature type="transmembrane region" description="Helical" evidence="7">
    <location>
        <begin position="342"/>
        <end position="363"/>
    </location>
</feature>
<protein>
    <submittedName>
        <fullName evidence="8">34234_t:CDS:1</fullName>
    </submittedName>
</protein>
<evidence type="ECO:0000256" key="7">
    <source>
        <dbReference type="SAM" id="Phobius"/>
    </source>
</evidence>
<feature type="transmembrane region" description="Helical" evidence="7">
    <location>
        <begin position="296"/>
        <end position="322"/>
    </location>
</feature>
<evidence type="ECO:0000256" key="3">
    <source>
        <dbReference type="ARBA" id="ARBA00022692"/>
    </source>
</evidence>
<evidence type="ECO:0000256" key="1">
    <source>
        <dbReference type="ARBA" id="ARBA00004141"/>
    </source>
</evidence>
<name>A0ABN7VWL2_GIGMA</name>
<evidence type="ECO:0000256" key="4">
    <source>
        <dbReference type="ARBA" id="ARBA00022989"/>
    </source>
</evidence>
<dbReference type="PANTHER" id="PTHR43243:SF4">
    <property type="entry name" value="CATIONIC AMINO ACID TRANSPORTER 4"/>
    <property type="match status" value="1"/>
</dbReference>
<gene>
    <name evidence="8" type="ORF">GMARGA_LOCUS23562</name>
</gene>
<evidence type="ECO:0000256" key="2">
    <source>
        <dbReference type="ARBA" id="ARBA00022448"/>
    </source>
</evidence>
<feature type="transmembrane region" description="Helical" evidence="7">
    <location>
        <begin position="452"/>
        <end position="471"/>
    </location>
</feature>
<proteinExistence type="predicted"/>
<dbReference type="EMBL" id="CAJVQB010023979">
    <property type="protein sequence ID" value="CAG8803051.1"/>
    <property type="molecule type" value="Genomic_DNA"/>
</dbReference>
<feature type="transmembrane region" description="Helical" evidence="7">
    <location>
        <begin position="49"/>
        <end position="70"/>
    </location>
</feature>
<keyword evidence="3 7" id="KW-0812">Transmembrane</keyword>
<feature type="transmembrane region" description="Helical" evidence="7">
    <location>
        <begin position="393"/>
        <end position="413"/>
    </location>
</feature>
<dbReference type="PIRSF" id="PIRSF006060">
    <property type="entry name" value="AA_transporter"/>
    <property type="match status" value="1"/>
</dbReference>
<feature type="transmembrane region" description="Helical" evidence="7">
    <location>
        <begin position="82"/>
        <end position="104"/>
    </location>
</feature>